<dbReference type="GeneID" id="8248391"/>
<dbReference type="Proteomes" id="UP000002009">
    <property type="component" value="Chromosome 13"/>
</dbReference>
<organism evidence="2 3">
    <name type="scientific">Micromonas commoda (strain RCC299 / NOUM17 / CCMP2709)</name>
    <name type="common">Picoplanktonic green alga</name>
    <dbReference type="NCBI Taxonomy" id="296587"/>
    <lineage>
        <taxon>Eukaryota</taxon>
        <taxon>Viridiplantae</taxon>
        <taxon>Chlorophyta</taxon>
        <taxon>Mamiellophyceae</taxon>
        <taxon>Mamiellales</taxon>
        <taxon>Mamiellaceae</taxon>
        <taxon>Micromonas</taxon>
    </lineage>
</organism>
<dbReference type="InParanoid" id="C1EG58"/>
<proteinExistence type="predicted"/>
<gene>
    <name evidence="2" type="ORF">MICPUN_63520</name>
</gene>
<reference evidence="2 3" key="1">
    <citation type="journal article" date="2009" name="Science">
        <title>Green evolution and dynamic adaptations revealed by genomes of the marine picoeukaryotes Micromonas.</title>
        <authorList>
            <person name="Worden A.Z."/>
            <person name="Lee J.H."/>
            <person name="Mock T."/>
            <person name="Rouze P."/>
            <person name="Simmons M.P."/>
            <person name="Aerts A.L."/>
            <person name="Allen A.E."/>
            <person name="Cuvelier M.L."/>
            <person name="Derelle E."/>
            <person name="Everett M.V."/>
            <person name="Foulon E."/>
            <person name="Grimwood J."/>
            <person name="Gundlach H."/>
            <person name="Henrissat B."/>
            <person name="Napoli C."/>
            <person name="McDonald S.M."/>
            <person name="Parker M.S."/>
            <person name="Rombauts S."/>
            <person name="Salamov A."/>
            <person name="Von Dassow P."/>
            <person name="Badger J.H."/>
            <person name="Coutinho P.M."/>
            <person name="Demir E."/>
            <person name="Dubchak I."/>
            <person name="Gentemann C."/>
            <person name="Eikrem W."/>
            <person name="Gready J.E."/>
            <person name="John U."/>
            <person name="Lanier W."/>
            <person name="Lindquist E.A."/>
            <person name="Lucas S."/>
            <person name="Mayer K.F."/>
            <person name="Moreau H."/>
            <person name="Not F."/>
            <person name="Otillar R."/>
            <person name="Panaud O."/>
            <person name="Pangilinan J."/>
            <person name="Paulsen I."/>
            <person name="Piegu B."/>
            <person name="Poliakov A."/>
            <person name="Robbens S."/>
            <person name="Schmutz J."/>
            <person name="Toulza E."/>
            <person name="Wyss T."/>
            <person name="Zelensky A."/>
            <person name="Zhou K."/>
            <person name="Armbrust E.V."/>
            <person name="Bhattacharya D."/>
            <person name="Goodenough U.W."/>
            <person name="Van de Peer Y."/>
            <person name="Grigoriev I.V."/>
        </authorList>
    </citation>
    <scope>NUCLEOTIDE SEQUENCE [LARGE SCALE GENOMIC DNA]</scope>
    <source>
        <strain evidence="3">RCC299 / NOUM17</strain>
    </source>
</reference>
<dbReference type="RefSeq" id="XP_002505461.1">
    <property type="nucleotide sequence ID" value="XM_002505415.1"/>
</dbReference>
<evidence type="ECO:0000313" key="3">
    <source>
        <dbReference type="Proteomes" id="UP000002009"/>
    </source>
</evidence>
<feature type="compositionally biased region" description="Low complexity" evidence="1">
    <location>
        <begin position="41"/>
        <end position="69"/>
    </location>
</feature>
<dbReference type="KEGG" id="mis:MICPUN_63520"/>
<sequence>MSRVDVVDLAEDDDLNHDSPTSRVQEWVLGLGMSPPPSPPATTHSGSPPDPSGGSKRSSEGSEPSSGPGWPSPTRPWTGDQIPFVAPRVIAGRAVVHAPDVASLEPPSAEIYHNLRGMVCGGANVSELSPSQPPPARSDIEFQLPTEDNPYHVLAIKWAMRQDQDPSAPRSSRGREARPQFSITFDAMGYIYIGAVHQGDPSEKPEGFELITRYPAAVNEFSAQSVYKDGVLFVIAAPKESSVVEVPVLSVPKSSSGKSSNLRFQRD</sequence>
<evidence type="ECO:0000256" key="1">
    <source>
        <dbReference type="SAM" id="MobiDB-lite"/>
    </source>
</evidence>
<accession>C1EG58</accession>
<keyword evidence="3" id="KW-1185">Reference proteome</keyword>
<evidence type="ECO:0000313" key="2">
    <source>
        <dbReference type="EMBL" id="ACO66719.1"/>
    </source>
</evidence>
<protein>
    <submittedName>
        <fullName evidence="2">Uncharacterized protein</fullName>
    </submittedName>
</protein>
<feature type="region of interest" description="Disordered" evidence="1">
    <location>
        <begin position="1"/>
        <end position="81"/>
    </location>
</feature>
<dbReference type="AlphaFoldDB" id="C1EG58"/>
<dbReference type="EMBL" id="CP001331">
    <property type="protein sequence ID" value="ACO66719.1"/>
    <property type="molecule type" value="Genomic_DNA"/>
</dbReference>
<name>C1EG58_MICCC</name>